<evidence type="ECO:0000313" key="2">
    <source>
        <dbReference type="Proteomes" id="UP000828390"/>
    </source>
</evidence>
<dbReference type="AlphaFoldDB" id="A0A9D4RDD2"/>
<reference evidence="1" key="1">
    <citation type="journal article" date="2019" name="bioRxiv">
        <title>The Genome of the Zebra Mussel, Dreissena polymorpha: A Resource for Invasive Species Research.</title>
        <authorList>
            <person name="McCartney M.A."/>
            <person name="Auch B."/>
            <person name="Kono T."/>
            <person name="Mallez S."/>
            <person name="Zhang Y."/>
            <person name="Obille A."/>
            <person name="Becker A."/>
            <person name="Abrahante J.E."/>
            <person name="Garbe J."/>
            <person name="Badalamenti J.P."/>
            <person name="Herman A."/>
            <person name="Mangelson H."/>
            <person name="Liachko I."/>
            <person name="Sullivan S."/>
            <person name="Sone E.D."/>
            <person name="Koren S."/>
            <person name="Silverstein K.A.T."/>
            <person name="Beckman K.B."/>
            <person name="Gohl D.M."/>
        </authorList>
    </citation>
    <scope>NUCLEOTIDE SEQUENCE</scope>
    <source>
        <strain evidence="1">Duluth1</strain>
        <tissue evidence="1">Whole animal</tissue>
    </source>
</reference>
<dbReference type="PANTHER" id="PTHR34817">
    <property type="entry name" value="NUCLEOTIDYLTRANSFERASE"/>
    <property type="match status" value="1"/>
</dbReference>
<sequence length="611" mass="69806">MSTIDTLHHATEAVQAMERLYLELKDVKHGINFEVFQKCMDCLDDLKSIKSSLEGSEVKVKAPEVKEDFLVELKQLTLMHIPSSMEKDVCLKFQDLIQKTFEGTGVDVVYACLLTCPWYACTQQERGEQAKYNTLFVVYQSSLRSFCAPVSSHVVEKTSIVDKEWLYGCELFHFVQSLCKGRTRNVEALHCPEPAVIYQTEAWKQLGKSLHYKYVTGLRCYLEACRGQAVGGIGKKGKDGKFRLADGTTFRQLCDSFRLMNHAYNSVKGFGPCTYETSPLPDVGKRAMAFMQSMYQNPDVSKKDAFTLLLEWYEQFNKEPAPVYSKPEEVQGIVGDWHMQMRLHGRPLSLSRVLPDDLTEMCSLMEKIGGPVSNLDPAQIVLITQAGSFMYGLSTPTSDVDYLVIYAEKTEKYLTACKKLPESFESRGPTKQIEYGAYEIRCFAEMVLKGSVVILELLYKDGHNYMSPAWTELSSQRDRFVSETAIQQYMGLVKNNLHMIKREKHKDMPQERKLFYQIYHKLASVEYLLQGKTPPVRCSGPIKDFIMRVRTQPLEGELSRDELFKDCMQKINDMEHRLANRPSRLSENCDMEILTSWIMSVRGLSTVASES</sequence>
<dbReference type="EMBL" id="JAIWYP010000002">
    <property type="protein sequence ID" value="KAH3864134.1"/>
    <property type="molecule type" value="Genomic_DNA"/>
</dbReference>
<dbReference type="PANTHER" id="PTHR34817:SF1">
    <property type="entry name" value="NUCLEOTIDYLTRANSFERASE"/>
    <property type="match status" value="1"/>
</dbReference>
<dbReference type="Proteomes" id="UP000828390">
    <property type="component" value="Unassembled WGS sequence"/>
</dbReference>
<comment type="caution">
    <text evidence="1">The sequence shown here is derived from an EMBL/GenBank/DDBJ whole genome shotgun (WGS) entry which is preliminary data.</text>
</comment>
<proteinExistence type="predicted"/>
<keyword evidence="2" id="KW-1185">Reference proteome</keyword>
<evidence type="ECO:0000313" key="1">
    <source>
        <dbReference type="EMBL" id="KAH3864134.1"/>
    </source>
</evidence>
<organism evidence="1 2">
    <name type="scientific">Dreissena polymorpha</name>
    <name type="common">Zebra mussel</name>
    <name type="synonym">Mytilus polymorpha</name>
    <dbReference type="NCBI Taxonomy" id="45954"/>
    <lineage>
        <taxon>Eukaryota</taxon>
        <taxon>Metazoa</taxon>
        <taxon>Spiralia</taxon>
        <taxon>Lophotrochozoa</taxon>
        <taxon>Mollusca</taxon>
        <taxon>Bivalvia</taxon>
        <taxon>Autobranchia</taxon>
        <taxon>Heteroconchia</taxon>
        <taxon>Euheterodonta</taxon>
        <taxon>Imparidentia</taxon>
        <taxon>Neoheterodontei</taxon>
        <taxon>Myida</taxon>
        <taxon>Dreissenoidea</taxon>
        <taxon>Dreissenidae</taxon>
        <taxon>Dreissena</taxon>
    </lineage>
</organism>
<reference evidence="1" key="2">
    <citation type="submission" date="2020-11" db="EMBL/GenBank/DDBJ databases">
        <authorList>
            <person name="McCartney M.A."/>
            <person name="Auch B."/>
            <person name="Kono T."/>
            <person name="Mallez S."/>
            <person name="Becker A."/>
            <person name="Gohl D.M."/>
            <person name="Silverstein K.A.T."/>
            <person name="Koren S."/>
            <person name="Bechman K.B."/>
            <person name="Herman A."/>
            <person name="Abrahante J.E."/>
            <person name="Garbe J."/>
        </authorList>
    </citation>
    <scope>NUCLEOTIDE SEQUENCE</scope>
    <source>
        <strain evidence="1">Duluth1</strain>
        <tissue evidence="1">Whole animal</tissue>
    </source>
</reference>
<protein>
    <submittedName>
        <fullName evidence="1">Uncharacterized protein</fullName>
    </submittedName>
</protein>
<dbReference type="InterPro" id="IPR018775">
    <property type="entry name" value="RlaP"/>
</dbReference>
<name>A0A9D4RDD2_DREPO</name>
<accession>A0A9D4RDD2</accession>
<dbReference type="OrthoDB" id="6142798at2759"/>
<dbReference type="Pfam" id="PF10127">
    <property type="entry name" value="RlaP"/>
    <property type="match status" value="1"/>
</dbReference>
<gene>
    <name evidence="1" type="ORF">DPMN_027148</name>
</gene>